<organism evidence="2 3">
    <name type="scientific">Parachlamydia acanthamoebae</name>
    <dbReference type="NCBI Taxonomy" id="83552"/>
    <lineage>
        <taxon>Bacteria</taxon>
        <taxon>Pseudomonadati</taxon>
        <taxon>Chlamydiota</taxon>
        <taxon>Chlamydiia</taxon>
        <taxon>Parachlamydiales</taxon>
        <taxon>Parachlamydiaceae</taxon>
        <taxon>Parachlamydia</taxon>
    </lineage>
</organism>
<dbReference type="Proteomes" id="UP000031307">
    <property type="component" value="Unassembled WGS sequence"/>
</dbReference>
<comment type="caution">
    <text evidence="2">The sequence shown here is derived from an EMBL/GenBank/DDBJ whole genome shotgun (WGS) entry which is preliminary data.</text>
</comment>
<dbReference type="PATRIC" id="fig|83552.4.peg.64"/>
<dbReference type="EMBL" id="JSAM01000009">
    <property type="protein sequence ID" value="KIA78715.1"/>
    <property type="molecule type" value="Genomic_DNA"/>
</dbReference>
<feature type="transmembrane region" description="Helical" evidence="1">
    <location>
        <begin position="331"/>
        <end position="348"/>
    </location>
</feature>
<feature type="transmembrane region" description="Helical" evidence="1">
    <location>
        <begin position="156"/>
        <end position="181"/>
    </location>
</feature>
<keyword evidence="1" id="KW-0472">Membrane</keyword>
<name>A0A0C1CCX8_9BACT</name>
<evidence type="ECO:0000256" key="1">
    <source>
        <dbReference type="SAM" id="Phobius"/>
    </source>
</evidence>
<sequence>MNPIDYVLILCSFVLFPLVNRGILCFSGDLTKLHSESDLFRAQTEKHLSKIDDIFFYRWVPPLFLTGLSGIFWPFLNWQTFDDTEIVRFFIVFICAIITWKAATLDRDLVTDKPSIPSRLALIGALCGVYFYPGFIVLFIFLAIHYNRSWYHHQLMALRILQMFASLIATTALINGIQFFLRTPYPPHLAVPMFLFLWVIAAHYFYSGVAKMKLGKHWYSWAMDNRIHYLAISAYLWGWMRQQNVQTRLQWIQKIAPYDRLFQFGTLFFECGWVVCGFSSLLAQIWCFQAILFHFLVFALSGIFFWQSILIHFAFMNILHFLPFEASSALFKPWNAVIFALLLIFLLPKKILWNAQKLAWWDSPFEGRVHWYVVGKSGKRYGLYNNFMDPHERFFGRHTPFFLIPHPMFHGHLGEVNSLELRDAIIASNGDPRKIEMIRKQCGYYVYHPVLEKAHDDYIKRFFLNFNAGKTKQIVPKWLKAPGGQFYYWGQLPPFKGQEPVAQVLVFFKEEYCDGNKIIVVNDNLLKVIHIS</sequence>
<accession>A0A0C1CCX8</accession>
<feature type="transmembrane region" description="Helical" evidence="1">
    <location>
        <begin position="123"/>
        <end position="144"/>
    </location>
</feature>
<feature type="transmembrane region" description="Helical" evidence="1">
    <location>
        <begin position="86"/>
        <end position="103"/>
    </location>
</feature>
<feature type="transmembrane region" description="Helical" evidence="1">
    <location>
        <begin position="56"/>
        <end position="74"/>
    </location>
</feature>
<dbReference type="RefSeq" id="WP_006341406.1">
    <property type="nucleotide sequence ID" value="NZ_JSAM01000009.1"/>
</dbReference>
<evidence type="ECO:0000313" key="3">
    <source>
        <dbReference type="Proteomes" id="UP000031307"/>
    </source>
</evidence>
<evidence type="ECO:0000313" key="2">
    <source>
        <dbReference type="EMBL" id="KIA78715.1"/>
    </source>
</evidence>
<protein>
    <submittedName>
        <fullName evidence="2">Uncharacterized protein</fullName>
    </submittedName>
</protein>
<feature type="transmembrane region" description="Helical" evidence="1">
    <location>
        <begin position="187"/>
        <end position="206"/>
    </location>
</feature>
<gene>
    <name evidence="2" type="ORF">DB43_DO00080</name>
</gene>
<reference evidence="2 3" key="1">
    <citation type="journal article" date="2014" name="Mol. Biol. Evol.">
        <title>Massive expansion of Ubiquitination-related gene families within the Chlamydiae.</title>
        <authorList>
            <person name="Domman D."/>
            <person name="Collingro A."/>
            <person name="Lagkouvardos I."/>
            <person name="Gehre L."/>
            <person name="Weinmaier T."/>
            <person name="Rattei T."/>
            <person name="Subtil A."/>
            <person name="Horn M."/>
        </authorList>
    </citation>
    <scope>NUCLEOTIDE SEQUENCE [LARGE SCALE GENOMIC DNA]</scope>
    <source>
        <strain evidence="2 3">OEW1</strain>
    </source>
</reference>
<keyword evidence="1" id="KW-0812">Transmembrane</keyword>
<feature type="transmembrane region" description="Helical" evidence="1">
    <location>
        <begin position="260"/>
        <end position="283"/>
    </location>
</feature>
<proteinExistence type="predicted"/>
<feature type="transmembrane region" description="Helical" evidence="1">
    <location>
        <begin position="295"/>
        <end position="319"/>
    </location>
</feature>
<dbReference type="OMA" id="YSINILC"/>
<keyword evidence="1" id="KW-1133">Transmembrane helix</keyword>
<dbReference type="AlphaFoldDB" id="A0A0C1CCX8"/>